<dbReference type="InterPro" id="IPR023228">
    <property type="entry name" value="SAM_OH_AdoTrfase_N_sf"/>
</dbReference>
<reference evidence="5 6" key="1">
    <citation type="submission" date="2011-09" db="EMBL/GenBank/DDBJ databases">
        <title>Complete sequence of chromosome of Thioflavicoccus mobilis 8321.</title>
        <authorList>
            <consortium name="US DOE Joint Genome Institute"/>
            <person name="Lucas S."/>
            <person name="Han J."/>
            <person name="Lapidus A."/>
            <person name="Cheng J.-F."/>
            <person name="Goodwin L."/>
            <person name="Pitluck S."/>
            <person name="Peters L."/>
            <person name="Ovchinnikova G."/>
            <person name="Lu M."/>
            <person name="Detter J.C."/>
            <person name="Han C."/>
            <person name="Tapia R."/>
            <person name="Land M."/>
            <person name="Hauser L."/>
            <person name="Kyrpides N."/>
            <person name="Ivanova N."/>
            <person name="Pagani I."/>
            <person name="Vogl K."/>
            <person name="Liu Z."/>
            <person name="Imhoff J."/>
            <person name="Thiel V."/>
            <person name="Frigaard N.-U."/>
            <person name="Bryant D."/>
            <person name="Woyke T."/>
        </authorList>
    </citation>
    <scope>NUCLEOTIDE SEQUENCE [LARGE SCALE GENOMIC DNA]</scope>
    <source>
        <strain evidence="5 6">8321</strain>
    </source>
</reference>
<dbReference type="HOGENOM" id="CLU_059734_1_2_6"/>
<dbReference type="InterPro" id="IPR046469">
    <property type="entry name" value="SAM_HAT_N"/>
</dbReference>
<dbReference type="InterPro" id="IPR023227">
    <property type="entry name" value="SAM_OH_AdoTrfase_C_sf"/>
</dbReference>
<dbReference type="PANTHER" id="PTHR35092">
    <property type="entry name" value="CHLORINASE MJ1651"/>
    <property type="match status" value="1"/>
</dbReference>
<gene>
    <name evidence="5" type="ORF">Thimo_2832</name>
</gene>
<keyword evidence="6" id="KW-1185">Reference proteome</keyword>
<proteinExistence type="inferred from homology"/>
<evidence type="ECO:0000256" key="1">
    <source>
        <dbReference type="ARBA" id="ARBA00022691"/>
    </source>
</evidence>
<evidence type="ECO:0000256" key="2">
    <source>
        <dbReference type="ARBA" id="ARBA00024035"/>
    </source>
</evidence>
<dbReference type="eggNOG" id="COG1912">
    <property type="taxonomic scope" value="Bacteria"/>
</dbReference>
<organism evidence="5 6">
    <name type="scientific">Thioflavicoccus mobilis 8321</name>
    <dbReference type="NCBI Taxonomy" id="765912"/>
    <lineage>
        <taxon>Bacteria</taxon>
        <taxon>Pseudomonadati</taxon>
        <taxon>Pseudomonadota</taxon>
        <taxon>Gammaproteobacteria</taxon>
        <taxon>Chromatiales</taxon>
        <taxon>Chromatiaceae</taxon>
        <taxon>Thioflavicoccus</taxon>
    </lineage>
</organism>
<dbReference type="SUPFAM" id="SSF102522">
    <property type="entry name" value="Bacterial fluorinating enzyme, N-terminal domain"/>
    <property type="match status" value="1"/>
</dbReference>
<comment type="similarity">
    <text evidence="2">Belongs to the SAM hydrolase / SAM-dependent halogenase family.</text>
</comment>
<evidence type="ECO:0008006" key="7">
    <source>
        <dbReference type="Google" id="ProtNLM"/>
    </source>
</evidence>
<dbReference type="KEGG" id="tmb:Thimo_2832"/>
<sequence>MLRDDVERIALLTDFGVGPYVGQLHLLLASQAGDRPVVDLIHDLPPFRPDLAAYLLPALLRDLPPACLHLCVVDPGVGGRRDALLVRADRHWLIGPDNGLLTLVARGAKQRRAWRLDWRPPWLSDSFHGRDLFVPLAVRALCGEPIGAEPVDLESLAGAAWPEERAQIIYQDHYGNLMTALRAEGFSTRRRIRAGGQTLRHARTFCEVPPGEAFWYANAFGLVELAVNQGRAAEVLGLDVGDPVEVLADASGG</sequence>
<dbReference type="Gene3D" id="2.40.30.90">
    <property type="entry name" value="Bacterial fluorinating enzyme like"/>
    <property type="match status" value="1"/>
</dbReference>
<dbReference type="Proteomes" id="UP000010816">
    <property type="component" value="Chromosome"/>
</dbReference>
<dbReference type="InterPro" id="IPR002747">
    <property type="entry name" value="SAM_OH_AdoTrfase"/>
</dbReference>
<dbReference type="SUPFAM" id="SSF101852">
    <property type="entry name" value="Bacterial fluorinating enzyme, C-terminal domain"/>
    <property type="match status" value="1"/>
</dbReference>
<dbReference type="EMBL" id="CP003051">
    <property type="protein sequence ID" value="AGA91537.1"/>
    <property type="molecule type" value="Genomic_DNA"/>
</dbReference>
<evidence type="ECO:0000259" key="4">
    <source>
        <dbReference type="Pfam" id="PF20257"/>
    </source>
</evidence>
<dbReference type="PATRIC" id="fig|765912.4.peg.2775"/>
<dbReference type="RefSeq" id="WP_015281669.1">
    <property type="nucleotide sequence ID" value="NC_019940.1"/>
</dbReference>
<evidence type="ECO:0000313" key="5">
    <source>
        <dbReference type="EMBL" id="AGA91537.1"/>
    </source>
</evidence>
<dbReference type="Pfam" id="PF20257">
    <property type="entry name" value="SAM_HAT_C"/>
    <property type="match status" value="1"/>
</dbReference>
<dbReference type="AlphaFoldDB" id="L0H0F5"/>
<dbReference type="InterPro" id="IPR046470">
    <property type="entry name" value="SAM_HAT_C"/>
</dbReference>
<name>L0H0F5_9GAMM</name>
<dbReference type="STRING" id="765912.Thimo_2832"/>
<keyword evidence="1" id="KW-0949">S-adenosyl-L-methionine</keyword>
<feature type="domain" description="S-adenosyl-l-methionine hydroxide adenosyltransferase C-terminal" evidence="4">
    <location>
        <begin position="167"/>
        <end position="245"/>
    </location>
</feature>
<dbReference type="PIRSF" id="PIRSF006779">
    <property type="entry name" value="UCP006779"/>
    <property type="match status" value="1"/>
</dbReference>
<dbReference type="OrthoDB" id="9792195at2"/>
<accession>L0H0F5</accession>
<evidence type="ECO:0000313" key="6">
    <source>
        <dbReference type="Proteomes" id="UP000010816"/>
    </source>
</evidence>
<dbReference type="Gene3D" id="3.40.50.10790">
    <property type="entry name" value="S-adenosyl-l-methionine hydroxide adenosyltransferase, N-terminal"/>
    <property type="match status" value="1"/>
</dbReference>
<protein>
    <recommendedName>
        <fullName evidence="7">SAM-dependent chlorinase/fluorinase</fullName>
    </recommendedName>
</protein>
<evidence type="ECO:0000259" key="3">
    <source>
        <dbReference type="Pfam" id="PF01887"/>
    </source>
</evidence>
<dbReference type="PANTHER" id="PTHR35092:SF1">
    <property type="entry name" value="CHLORINASE MJ1651"/>
    <property type="match status" value="1"/>
</dbReference>
<feature type="domain" description="S-adenosyl-l-methionine hydroxide adenosyltransferase N-terminal" evidence="3">
    <location>
        <begin position="9"/>
        <end position="146"/>
    </location>
</feature>
<dbReference type="Pfam" id="PF01887">
    <property type="entry name" value="SAM_HAT_N"/>
    <property type="match status" value="1"/>
</dbReference>